<gene>
    <name evidence="2" type="ORF">I41_06730</name>
</gene>
<dbReference type="EMBL" id="CP036339">
    <property type="protein sequence ID" value="QDT71515.1"/>
    <property type="molecule type" value="Genomic_DNA"/>
</dbReference>
<name>A0A517TT08_9BACT</name>
<accession>A0A517TT08</accession>
<dbReference type="KEGG" id="llh:I41_06730"/>
<proteinExistence type="predicted"/>
<protein>
    <recommendedName>
        <fullName evidence="1">Ice-binding protein C-terminal domain-containing protein</fullName>
    </recommendedName>
</protein>
<dbReference type="InterPro" id="IPR013424">
    <property type="entry name" value="Ice-binding_C"/>
</dbReference>
<dbReference type="InterPro" id="IPR018247">
    <property type="entry name" value="EF_Hand_1_Ca_BS"/>
</dbReference>
<sequence length="602" mass="63769">MRKTIVQVKTGILLTFYTIALISTAAAAPSGGFLAVMNESGNNSDSRLAITFFDVDEFDQGPLFSVFIGYERPGNRRELSAIEADPVTGDIYIVGFDSGTPGAVDNLGTPAELTDDDSSGDYDLYKIDFASLYGNWETNYKGKDVRALGLVDPLSPAPTGSKGAANTDYVTYAPTTVSSTITFTHEATHSNAVTLASSVVKIGEINRNQNPDAAPFWQADLEFVDSQTLFILDDSNEATANDNAANDHAYRMIKRVSTSPGLATSNNDVGGYNNTTTQSWESSRAGLVNLDTVAGVPTGHSEPQDSAFYTDPVTGVRGAWVMERDGGGDDVAFFQVTPAGAGVGYRPFSTGETAFALDNDPFVDATTNDGFGDKIFVDQDSGDLIMIESSFGDPTPGEVGVIRREVLSYDNGSGQIEFGAWSPKVILNPVKDPASEAGVFFERGYFSSYDSVNDKVYFYEPGNSPDFEMEVYVLDLATGLTTSFLNVDDSVSLFTTATSATHGDKGAFFSIGAVATDDADFDNDNDVDGNDFLIWQRGFSVGNNNATGDADGNGVVDGADLAVWKSQFGAAAAAAVGSVPEPATLAMGTLGCLALAAARRRR</sequence>
<dbReference type="OrthoDB" id="224352at2"/>
<evidence type="ECO:0000313" key="3">
    <source>
        <dbReference type="Proteomes" id="UP000317909"/>
    </source>
</evidence>
<feature type="domain" description="Ice-binding protein C-terminal" evidence="1">
    <location>
        <begin position="578"/>
        <end position="602"/>
    </location>
</feature>
<dbReference type="Proteomes" id="UP000317909">
    <property type="component" value="Chromosome"/>
</dbReference>
<dbReference type="PROSITE" id="PS00018">
    <property type="entry name" value="EF_HAND_1"/>
    <property type="match status" value="1"/>
</dbReference>
<dbReference type="RefSeq" id="WP_145430847.1">
    <property type="nucleotide sequence ID" value="NZ_CP036339.1"/>
</dbReference>
<keyword evidence="3" id="KW-1185">Reference proteome</keyword>
<dbReference type="AlphaFoldDB" id="A0A517TT08"/>
<evidence type="ECO:0000313" key="2">
    <source>
        <dbReference type="EMBL" id="QDT71515.1"/>
    </source>
</evidence>
<evidence type="ECO:0000259" key="1">
    <source>
        <dbReference type="Pfam" id="PF07589"/>
    </source>
</evidence>
<reference evidence="2 3" key="1">
    <citation type="submission" date="2019-02" db="EMBL/GenBank/DDBJ databases">
        <title>Deep-cultivation of Planctomycetes and their phenomic and genomic characterization uncovers novel biology.</title>
        <authorList>
            <person name="Wiegand S."/>
            <person name="Jogler M."/>
            <person name="Boedeker C."/>
            <person name="Pinto D."/>
            <person name="Vollmers J."/>
            <person name="Rivas-Marin E."/>
            <person name="Kohn T."/>
            <person name="Peeters S.H."/>
            <person name="Heuer A."/>
            <person name="Rast P."/>
            <person name="Oberbeckmann S."/>
            <person name="Bunk B."/>
            <person name="Jeske O."/>
            <person name="Meyerdierks A."/>
            <person name="Storesund J.E."/>
            <person name="Kallscheuer N."/>
            <person name="Luecker S."/>
            <person name="Lage O.M."/>
            <person name="Pohl T."/>
            <person name="Merkel B.J."/>
            <person name="Hornburger P."/>
            <person name="Mueller R.-W."/>
            <person name="Bruemmer F."/>
            <person name="Labrenz M."/>
            <person name="Spormann A.M."/>
            <person name="Op den Camp H."/>
            <person name="Overmann J."/>
            <person name="Amann R."/>
            <person name="Jetten M.S.M."/>
            <person name="Mascher T."/>
            <person name="Medema M.H."/>
            <person name="Devos D.P."/>
            <person name="Kaster A.-K."/>
            <person name="Ovreas L."/>
            <person name="Rohde M."/>
            <person name="Galperin M.Y."/>
            <person name="Jogler C."/>
        </authorList>
    </citation>
    <scope>NUCLEOTIDE SEQUENCE [LARGE SCALE GENOMIC DNA]</scope>
    <source>
        <strain evidence="2 3">I41</strain>
    </source>
</reference>
<dbReference type="Pfam" id="PF07589">
    <property type="entry name" value="PEP-CTERM"/>
    <property type="match status" value="1"/>
</dbReference>
<organism evidence="2 3">
    <name type="scientific">Lacipirellula limnantheis</name>
    <dbReference type="NCBI Taxonomy" id="2528024"/>
    <lineage>
        <taxon>Bacteria</taxon>
        <taxon>Pseudomonadati</taxon>
        <taxon>Planctomycetota</taxon>
        <taxon>Planctomycetia</taxon>
        <taxon>Pirellulales</taxon>
        <taxon>Lacipirellulaceae</taxon>
        <taxon>Lacipirellula</taxon>
    </lineage>
</organism>